<feature type="signal peptide" evidence="2">
    <location>
        <begin position="1"/>
        <end position="28"/>
    </location>
</feature>
<comment type="similarity">
    <text evidence="1">Belongs to the membrane fusion protein (MFP) (TC 8.A.1) family.</text>
</comment>
<dbReference type="EMBL" id="FNCP01000004">
    <property type="protein sequence ID" value="SDG60968.1"/>
    <property type="molecule type" value="Genomic_DNA"/>
</dbReference>
<dbReference type="Gene3D" id="2.40.30.170">
    <property type="match status" value="1"/>
</dbReference>
<dbReference type="STRING" id="1121419.SAMN05443529_104170"/>
<feature type="domain" description="YknX-like C-terminal permuted SH3-like" evidence="6">
    <location>
        <begin position="306"/>
        <end position="372"/>
    </location>
</feature>
<protein>
    <submittedName>
        <fullName evidence="7">RND family efflux transporter, MFP subunit</fullName>
    </submittedName>
</protein>
<gene>
    <name evidence="7" type="ORF">SAMN05443529_104170</name>
</gene>
<dbReference type="Pfam" id="PF25876">
    <property type="entry name" value="HH_MFP_RND"/>
    <property type="match status" value="1"/>
</dbReference>
<keyword evidence="2" id="KW-0732">Signal</keyword>
<reference evidence="8" key="1">
    <citation type="submission" date="2016-10" db="EMBL/GenBank/DDBJ databases">
        <authorList>
            <person name="Varghese N."/>
            <person name="Submissions S."/>
        </authorList>
    </citation>
    <scope>NUCLEOTIDE SEQUENCE [LARGE SCALE GENOMIC DNA]</scope>
    <source>
        <strain evidence="8">DSM 8344</strain>
    </source>
</reference>
<feature type="domain" description="Multidrug resistance protein MdtA-like barrel-sandwich hybrid" evidence="4">
    <location>
        <begin position="66"/>
        <end position="219"/>
    </location>
</feature>
<evidence type="ECO:0000256" key="1">
    <source>
        <dbReference type="ARBA" id="ARBA00009477"/>
    </source>
</evidence>
<accession>A0A1G7VN39</accession>
<dbReference type="GO" id="GO:0015562">
    <property type="term" value="F:efflux transmembrane transporter activity"/>
    <property type="evidence" value="ECO:0007669"/>
    <property type="project" value="InterPro"/>
</dbReference>
<dbReference type="InterPro" id="IPR006143">
    <property type="entry name" value="RND_pump_MFP"/>
</dbReference>
<dbReference type="Gene3D" id="2.40.420.20">
    <property type="match status" value="1"/>
</dbReference>
<dbReference type="SUPFAM" id="SSF111369">
    <property type="entry name" value="HlyD-like secretion proteins"/>
    <property type="match status" value="1"/>
</dbReference>
<organism evidence="7 8">
    <name type="scientific">Desulfosporosinus hippei DSM 8344</name>
    <dbReference type="NCBI Taxonomy" id="1121419"/>
    <lineage>
        <taxon>Bacteria</taxon>
        <taxon>Bacillati</taxon>
        <taxon>Bacillota</taxon>
        <taxon>Clostridia</taxon>
        <taxon>Eubacteriales</taxon>
        <taxon>Desulfitobacteriaceae</taxon>
        <taxon>Desulfosporosinus</taxon>
    </lineage>
</organism>
<dbReference type="PANTHER" id="PTHR30469:SF15">
    <property type="entry name" value="HLYD FAMILY OF SECRETION PROTEINS"/>
    <property type="match status" value="1"/>
</dbReference>
<keyword evidence="8" id="KW-1185">Reference proteome</keyword>
<feature type="domain" description="CusB-like beta-barrel" evidence="5">
    <location>
        <begin position="227"/>
        <end position="299"/>
    </location>
</feature>
<dbReference type="Pfam" id="PF25917">
    <property type="entry name" value="BSH_RND"/>
    <property type="match status" value="1"/>
</dbReference>
<name>A0A1G7VN39_9FIRM</name>
<evidence type="ECO:0000259" key="3">
    <source>
        <dbReference type="Pfam" id="PF25876"/>
    </source>
</evidence>
<dbReference type="AlphaFoldDB" id="A0A1G7VN39"/>
<dbReference type="Pfam" id="PF25989">
    <property type="entry name" value="YknX_C"/>
    <property type="match status" value="1"/>
</dbReference>
<evidence type="ECO:0000256" key="2">
    <source>
        <dbReference type="SAM" id="SignalP"/>
    </source>
</evidence>
<evidence type="ECO:0000259" key="6">
    <source>
        <dbReference type="Pfam" id="PF25989"/>
    </source>
</evidence>
<dbReference type="PROSITE" id="PS51257">
    <property type="entry name" value="PROKAR_LIPOPROTEIN"/>
    <property type="match status" value="1"/>
</dbReference>
<feature type="domain" description="Multidrug resistance protein MdtA-like alpha-helical hairpin" evidence="3">
    <location>
        <begin position="115"/>
        <end position="180"/>
    </location>
</feature>
<dbReference type="NCBIfam" id="TIGR01730">
    <property type="entry name" value="RND_mfp"/>
    <property type="match status" value="1"/>
</dbReference>
<dbReference type="Gene3D" id="2.40.50.100">
    <property type="match status" value="1"/>
</dbReference>
<dbReference type="InterPro" id="IPR058625">
    <property type="entry name" value="MdtA-like_BSH"/>
</dbReference>
<dbReference type="RefSeq" id="WP_176786075.1">
    <property type="nucleotide sequence ID" value="NZ_FNCP01000004.1"/>
</dbReference>
<sequence>MSKGMINRLLAITLLSSTLALIVTGCAAKTTSSGNPAPTAIPVKVMKVGSTTNDANLSGKIIVDQQAKVFSKVAGKVTEVNVKEGSLVKKGDLLVQLDTFDSGNKVIQTQSSLETLKQTIVQTKIALDYAQTNYDRTKALAESGVVPQSDLDAVNTKLKTAEAAYEQAKAGLPGAEASLALAQSAVQDASIYSPLNGTVTEKLINPGEMASPGVSMLTIVNMQEVLLQVSVPQDKVFQVKPGTPVEVFVDGIDQKFNGTIDLISPVSDSTNNTFPVKIRIDNTSAVLRVGMIARISLDSMNGKISELPKSSIVEQDQKYYVYKVDNDVARLVQVEVKEKDSNWNYVINGVANNDEIVINPGSQLTDGVKVQIN</sequence>
<evidence type="ECO:0000313" key="7">
    <source>
        <dbReference type="EMBL" id="SDG60968.1"/>
    </source>
</evidence>
<dbReference type="GO" id="GO:1990281">
    <property type="term" value="C:efflux pump complex"/>
    <property type="evidence" value="ECO:0007669"/>
    <property type="project" value="TreeGrafter"/>
</dbReference>
<dbReference type="Proteomes" id="UP000198656">
    <property type="component" value="Unassembled WGS sequence"/>
</dbReference>
<evidence type="ECO:0000259" key="4">
    <source>
        <dbReference type="Pfam" id="PF25917"/>
    </source>
</evidence>
<proteinExistence type="inferred from homology"/>
<dbReference type="Pfam" id="PF25954">
    <property type="entry name" value="Beta-barrel_RND_2"/>
    <property type="match status" value="1"/>
</dbReference>
<dbReference type="PANTHER" id="PTHR30469">
    <property type="entry name" value="MULTIDRUG RESISTANCE PROTEIN MDTA"/>
    <property type="match status" value="1"/>
</dbReference>
<dbReference type="InterPro" id="IPR058637">
    <property type="entry name" value="YknX-like_C"/>
</dbReference>
<evidence type="ECO:0000259" key="5">
    <source>
        <dbReference type="Pfam" id="PF25954"/>
    </source>
</evidence>
<evidence type="ECO:0000313" key="8">
    <source>
        <dbReference type="Proteomes" id="UP000198656"/>
    </source>
</evidence>
<dbReference type="InterPro" id="IPR058792">
    <property type="entry name" value="Beta-barrel_RND_2"/>
</dbReference>
<feature type="chain" id="PRO_5011741338" evidence="2">
    <location>
        <begin position="29"/>
        <end position="373"/>
    </location>
</feature>
<dbReference type="Gene3D" id="1.10.287.470">
    <property type="entry name" value="Helix hairpin bin"/>
    <property type="match status" value="1"/>
</dbReference>
<dbReference type="InterPro" id="IPR058624">
    <property type="entry name" value="MdtA-like_HH"/>
</dbReference>